<dbReference type="Pfam" id="PF05180">
    <property type="entry name" value="zf-DNL"/>
    <property type="match status" value="1"/>
</dbReference>
<dbReference type="GO" id="GO:0050821">
    <property type="term" value="P:protein stabilization"/>
    <property type="evidence" value="ECO:0007669"/>
    <property type="project" value="TreeGrafter"/>
</dbReference>
<dbReference type="GeneID" id="81393595"/>
<evidence type="ECO:0000256" key="3">
    <source>
        <dbReference type="ARBA" id="ARBA00022833"/>
    </source>
</evidence>
<keyword evidence="2 4" id="KW-0863">Zinc-finger</keyword>
<evidence type="ECO:0000313" key="8">
    <source>
        <dbReference type="Proteomes" id="UP001141434"/>
    </source>
</evidence>
<feature type="region of interest" description="Disordered" evidence="5">
    <location>
        <begin position="64"/>
        <end position="97"/>
    </location>
</feature>
<evidence type="ECO:0000256" key="4">
    <source>
        <dbReference type="PROSITE-ProRule" id="PRU00834"/>
    </source>
</evidence>
<feature type="domain" description="DNL-type" evidence="6">
    <location>
        <begin position="100"/>
        <end position="195"/>
    </location>
</feature>
<evidence type="ECO:0000256" key="1">
    <source>
        <dbReference type="ARBA" id="ARBA00022723"/>
    </source>
</evidence>
<dbReference type="GO" id="GO:0006457">
    <property type="term" value="P:protein folding"/>
    <property type="evidence" value="ECO:0007669"/>
    <property type="project" value="TreeGrafter"/>
</dbReference>
<dbReference type="Proteomes" id="UP001141434">
    <property type="component" value="Unassembled WGS sequence"/>
</dbReference>
<dbReference type="GO" id="GO:0008270">
    <property type="term" value="F:zinc ion binding"/>
    <property type="evidence" value="ECO:0007669"/>
    <property type="project" value="UniProtKB-KW"/>
</dbReference>
<dbReference type="GO" id="GO:0005739">
    <property type="term" value="C:mitochondrion"/>
    <property type="evidence" value="ECO:0007669"/>
    <property type="project" value="TreeGrafter"/>
</dbReference>
<proteinExistence type="predicted"/>
<keyword evidence="3" id="KW-0862">Zinc</keyword>
<reference evidence="7" key="1">
    <citation type="submission" date="2022-11" db="EMBL/GenBank/DDBJ databases">
        <authorList>
            <person name="Petersen C."/>
        </authorList>
    </citation>
    <scope>NUCLEOTIDE SEQUENCE</scope>
    <source>
        <strain evidence="7">IBT 34128</strain>
    </source>
</reference>
<dbReference type="InterPro" id="IPR007853">
    <property type="entry name" value="Znf_DNL-typ"/>
</dbReference>
<dbReference type="GO" id="GO:0030150">
    <property type="term" value="P:protein import into mitochondrial matrix"/>
    <property type="evidence" value="ECO:0007669"/>
    <property type="project" value="TreeGrafter"/>
</dbReference>
<accession>A0A9W9KDC8</accession>
<keyword evidence="1" id="KW-0479">Metal-binding</keyword>
<sequence>MRPIASQGLRPILGALAHTPLSVSTISTRIPSSRFFSTRLFSSRSLNSASPLPRPARILTQTHFVRQNSTSSPSRPLTEKPSGQTETDAEREKANEERRKNEEAYCIAFTCKPCGHRSTHRMSKQGYHRGTVLIQCPSCQSRHVMSDHLGIFFDKKTTLEDILQEKGQTLTHGYTDGNMEFWDDGTVKSFDLEGVRNWARLAMVNPEIWILGLDFAFFSLAHKMDPIESELYSLCFDGYSPLWQDPGRRDGKGSSGVYIADVLSCILPPCNNSIKGFVY</sequence>
<feature type="compositionally biased region" description="Polar residues" evidence="5">
    <location>
        <begin position="64"/>
        <end position="86"/>
    </location>
</feature>
<dbReference type="PANTHER" id="PTHR20922">
    <property type="entry name" value="DNL-TYPE ZINC FINGER PROTEIN"/>
    <property type="match status" value="1"/>
</dbReference>
<organism evidence="7 8">
    <name type="scientific">Penicillium alfredii</name>
    <dbReference type="NCBI Taxonomy" id="1506179"/>
    <lineage>
        <taxon>Eukaryota</taxon>
        <taxon>Fungi</taxon>
        <taxon>Dikarya</taxon>
        <taxon>Ascomycota</taxon>
        <taxon>Pezizomycotina</taxon>
        <taxon>Eurotiomycetes</taxon>
        <taxon>Eurotiomycetidae</taxon>
        <taxon>Eurotiales</taxon>
        <taxon>Aspergillaceae</taxon>
        <taxon>Penicillium</taxon>
    </lineage>
</organism>
<gene>
    <name evidence="7" type="ORF">NUU61_003845</name>
</gene>
<comment type="caution">
    <text evidence="7">The sequence shown here is derived from an EMBL/GenBank/DDBJ whole genome shotgun (WGS) entry which is preliminary data.</text>
</comment>
<dbReference type="InterPro" id="IPR024158">
    <property type="entry name" value="Mt_import_TIM15"/>
</dbReference>
<evidence type="ECO:0000256" key="5">
    <source>
        <dbReference type="SAM" id="MobiDB-lite"/>
    </source>
</evidence>
<reference evidence="7" key="2">
    <citation type="journal article" date="2023" name="IMA Fungus">
        <title>Comparative genomic study of the Penicillium genus elucidates a diverse pangenome and 15 lateral gene transfer events.</title>
        <authorList>
            <person name="Petersen C."/>
            <person name="Sorensen T."/>
            <person name="Nielsen M.R."/>
            <person name="Sondergaard T.E."/>
            <person name="Sorensen J.L."/>
            <person name="Fitzpatrick D.A."/>
            <person name="Frisvad J.C."/>
            <person name="Nielsen K.L."/>
        </authorList>
    </citation>
    <scope>NUCLEOTIDE SEQUENCE</scope>
    <source>
        <strain evidence="7">IBT 34128</strain>
    </source>
</reference>
<evidence type="ECO:0000313" key="7">
    <source>
        <dbReference type="EMBL" id="KAJ5101623.1"/>
    </source>
</evidence>
<dbReference type="EMBL" id="JAPMSZ010000005">
    <property type="protein sequence ID" value="KAJ5101623.1"/>
    <property type="molecule type" value="Genomic_DNA"/>
</dbReference>
<dbReference type="AlphaFoldDB" id="A0A9W9KDC8"/>
<protein>
    <recommendedName>
        <fullName evidence="6">DNL-type domain-containing protein</fullName>
    </recommendedName>
</protein>
<dbReference type="OrthoDB" id="512667at2759"/>
<feature type="compositionally biased region" description="Basic and acidic residues" evidence="5">
    <location>
        <begin position="88"/>
        <end position="97"/>
    </location>
</feature>
<dbReference type="PROSITE" id="PS51501">
    <property type="entry name" value="ZF_DNL"/>
    <property type="match status" value="1"/>
</dbReference>
<dbReference type="PANTHER" id="PTHR20922:SF13">
    <property type="entry name" value="DNL-TYPE ZINC FINGER PROTEIN"/>
    <property type="match status" value="1"/>
</dbReference>
<keyword evidence="8" id="KW-1185">Reference proteome</keyword>
<name>A0A9W9KDC8_9EURO</name>
<dbReference type="GO" id="GO:0051087">
    <property type="term" value="F:protein-folding chaperone binding"/>
    <property type="evidence" value="ECO:0007669"/>
    <property type="project" value="TreeGrafter"/>
</dbReference>
<evidence type="ECO:0000259" key="6">
    <source>
        <dbReference type="PROSITE" id="PS51501"/>
    </source>
</evidence>
<dbReference type="RefSeq" id="XP_056512454.1">
    <property type="nucleotide sequence ID" value="XM_056654427.1"/>
</dbReference>
<evidence type="ECO:0000256" key="2">
    <source>
        <dbReference type="ARBA" id="ARBA00022771"/>
    </source>
</evidence>